<protein>
    <submittedName>
        <fullName evidence="2">Uncharacterized protein</fullName>
    </submittedName>
</protein>
<evidence type="ECO:0000256" key="1">
    <source>
        <dbReference type="SAM" id="MobiDB-lite"/>
    </source>
</evidence>
<sequence>MSQCRCLTKNGLGPQCSRNARVTGFCKQHESCKNVIQKKQATQTRQVPQPPQRNQEREKQATQTRQVPQPPQRNQKREKPARGCVEQSQKKYQMRPSPPFPANECCGQVMLGNDQRKYVSKSYVIAGNNVCRWVPLKEDL</sequence>
<feature type="region of interest" description="Disordered" evidence="1">
    <location>
        <begin position="37"/>
        <end position="99"/>
    </location>
</feature>
<proteinExistence type="predicted"/>
<dbReference type="AlphaFoldDB" id="A0A6C0BL85"/>
<accession>A0A6C0BL85</accession>
<evidence type="ECO:0000313" key="2">
    <source>
        <dbReference type="EMBL" id="QHS92434.1"/>
    </source>
</evidence>
<organism evidence="2">
    <name type="scientific">viral metagenome</name>
    <dbReference type="NCBI Taxonomy" id="1070528"/>
    <lineage>
        <taxon>unclassified sequences</taxon>
        <taxon>metagenomes</taxon>
        <taxon>organismal metagenomes</taxon>
    </lineage>
</organism>
<reference evidence="2" key="1">
    <citation type="journal article" date="2020" name="Nature">
        <title>Giant virus diversity and host interactions through global metagenomics.</title>
        <authorList>
            <person name="Schulz F."/>
            <person name="Roux S."/>
            <person name="Paez-Espino D."/>
            <person name="Jungbluth S."/>
            <person name="Walsh D.A."/>
            <person name="Denef V.J."/>
            <person name="McMahon K.D."/>
            <person name="Konstantinidis K.T."/>
            <person name="Eloe-Fadrosh E.A."/>
            <person name="Kyrpides N.C."/>
            <person name="Woyke T."/>
        </authorList>
    </citation>
    <scope>NUCLEOTIDE SEQUENCE</scope>
    <source>
        <strain evidence="2">GVMAG-M-3300014204-73</strain>
    </source>
</reference>
<name>A0A6C0BL85_9ZZZZ</name>
<dbReference type="EMBL" id="MN739179">
    <property type="protein sequence ID" value="QHS92434.1"/>
    <property type="molecule type" value="Genomic_DNA"/>
</dbReference>